<dbReference type="Proteomes" id="UP000236893">
    <property type="component" value="Unassembled WGS sequence"/>
</dbReference>
<proteinExistence type="predicted"/>
<protein>
    <submittedName>
        <fullName evidence="2">Esterase</fullName>
    </submittedName>
</protein>
<dbReference type="AlphaFoldDB" id="A0A2S5A7P1"/>
<dbReference type="PANTHER" id="PTHR48098">
    <property type="entry name" value="ENTEROCHELIN ESTERASE-RELATED"/>
    <property type="match status" value="1"/>
</dbReference>
<dbReference type="PANTHER" id="PTHR48098:SF1">
    <property type="entry name" value="DIACYLGLYCEROL ACYLTRANSFERASE_MYCOLYLTRANSFERASE AG85A"/>
    <property type="match status" value="1"/>
</dbReference>
<evidence type="ECO:0000256" key="1">
    <source>
        <dbReference type="SAM" id="SignalP"/>
    </source>
</evidence>
<organism evidence="2 3">
    <name type="scientific">Solitalea longa</name>
    <dbReference type="NCBI Taxonomy" id="2079460"/>
    <lineage>
        <taxon>Bacteria</taxon>
        <taxon>Pseudomonadati</taxon>
        <taxon>Bacteroidota</taxon>
        <taxon>Sphingobacteriia</taxon>
        <taxon>Sphingobacteriales</taxon>
        <taxon>Sphingobacteriaceae</taxon>
        <taxon>Solitalea</taxon>
    </lineage>
</organism>
<dbReference type="Gene3D" id="3.40.50.1820">
    <property type="entry name" value="alpha/beta hydrolase"/>
    <property type="match status" value="1"/>
</dbReference>
<feature type="chain" id="PRO_5015592057" evidence="1">
    <location>
        <begin position="20"/>
        <end position="264"/>
    </location>
</feature>
<dbReference type="SUPFAM" id="SSF53474">
    <property type="entry name" value="alpha/beta-Hydrolases"/>
    <property type="match status" value="1"/>
</dbReference>
<dbReference type="RefSeq" id="WP_103787803.1">
    <property type="nucleotide sequence ID" value="NZ_PQVF01000002.1"/>
</dbReference>
<feature type="signal peptide" evidence="1">
    <location>
        <begin position="1"/>
        <end position="19"/>
    </location>
</feature>
<evidence type="ECO:0000313" key="2">
    <source>
        <dbReference type="EMBL" id="POY38546.1"/>
    </source>
</evidence>
<dbReference type="GO" id="GO:0016747">
    <property type="term" value="F:acyltransferase activity, transferring groups other than amino-acyl groups"/>
    <property type="evidence" value="ECO:0007669"/>
    <property type="project" value="TreeGrafter"/>
</dbReference>
<dbReference type="Pfam" id="PF00756">
    <property type="entry name" value="Esterase"/>
    <property type="match status" value="1"/>
</dbReference>
<keyword evidence="1" id="KW-0732">Signal</keyword>
<keyword evidence="3" id="KW-1185">Reference proteome</keyword>
<dbReference type="InterPro" id="IPR029058">
    <property type="entry name" value="AB_hydrolase_fold"/>
</dbReference>
<evidence type="ECO:0000313" key="3">
    <source>
        <dbReference type="Proteomes" id="UP000236893"/>
    </source>
</evidence>
<comment type="caution">
    <text evidence="2">The sequence shown here is derived from an EMBL/GenBank/DDBJ whole genome shotgun (WGS) entry which is preliminary data.</text>
</comment>
<name>A0A2S5A7P1_9SPHI</name>
<accession>A0A2S5A7P1</accession>
<dbReference type="InterPro" id="IPR000801">
    <property type="entry name" value="Esterase-like"/>
</dbReference>
<sequence length="264" mass="30144">MKRTILFAVLLISGFCCFAQDQLLLKSAKLPSIDTVLVFKPKQYDYVQKVPVVFLLHGWSANYNQWNRIMNAQKYADEYNVLIVCPDGLFDSWYLNSPIKPNSQYVDFFYETLLPKIKSGYRIDESNIFITGLSMGGHGALNIFLEHPEVFKSAGSTSGGVYLQASGDRFGINKVVGSYQTSLDTWNAYSIVNKIDKLKGSDKQIIFDCGTEDFFYEANNMLRAKCDSLKIKATYISQPGGHIPDYWKISIKQQFEFFKRLMEN</sequence>
<dbReference type="InterPro" id="IPR050583">
    <property type="entry name" value="Mycobacterial_A85_antigen"/>
</dbReference>
<dbReference type="OrthoDB" id="9803578at2"/>
<reference evidence="2 3" key="1">
    <citation type="submission" date="2018-01" db="EMBL/GenBank/DDBJ databases">
        <authorList>
            <person name="Gaut B.S."/>
            <person name="Morton B.R."/>
            <person name="Clegg M.T."/>
            <person name="Duvall M.R."/>
        </authorList>
    </citation>
    <scope>NUCLEOTIDE SEQUENCE [LARGE SCALE GENOMIC DNA]</scope>
    <source>
        <strain evidence="2 3">HR-AV</strain>
    </source>
</reference>
<dbReference type="EMBL" id="PQVF01000002">
    <property type="protein sequence ID" value="POY38546.1"/>
    <property type="molecule type" value="Genomic_DNA"/>
</dbReference>
<gene>
    <name evidence="2" type="ORF">C3K47_03890</name>
</gene>